<evidence type="ECO:0000313" key="2">
    <source>
        <dbReference type="EMBL" id="CBY19343.1"/>
    </source>
</evidence>
<proteinExistence type="predicted"/>
<name>E4XDV4_OIKDI</name>
<gene>
    <name evidence="2" type="ORF">GSOID_T00008353001</name>
</gene>
<evidence type="ECO:0000256" key="1">
    <source>
        <dbReference type="SAM" id="SignalP"/>
    </source>
</evidence>
<dbReference type="AlphaFoldDB" id="E4XDV4"/>
<dbReference type="EMBL" id="FN653040">
    <property type="protein sequence ID" value="CBY19343.1"/>
    <property type="molecule type" value="Genomic_DNA"/>
</dbReference>
<sequence length="107" mass="12783">MNPTLWTNLFLLKLLRFHLVDDVLKIFSFLFSVKIEYRSLGTKLSFICYIYKNEQFLRQNSELHFYFRGKQFKLSPVPKILSHLVPAIKINLSAVFFFFDLFVLVNL</sequence>
<organism evidence="2">
    <name type="scientific">Oikopleura dioica</name>
    <name type="common">Tunicate</name>
    <dbReference type="NCBI Taxonomy" id="34765"/>
    <lineage>
        <taxon>Eukaryota</taxon>
        <taxon>Metazoa</taxon>
        <taxon>Chordata</taxon>
        <taxon>Tunicata</taxon>
        <taxon>Appendicularia</taxon>
        <taxon>Copelata</taxon>
        <taxon>Oikopleuridae</taxon>
        <taxon>Oikopleura</taxon>
    </lineage>
</organism>
<accession>E4XDV4</accession>
<feature type="chain" id="PRO_5003190205" evidence="1">
    <location>
        <begin position="23"/>
        <end position="107"/>
    </location>
</feature>
<feature type="signal peptide" evidence="1">
    <location>
        <begin position="1"/>
        <end position="22"/>
    </location>
</feature>
<protein>
    <submittedName>
        <fullName evidence="2">Uncharacterized protein</fullName>
    </submittedName>
</protein>
<dbReference type="Proteomes" id="UP000001307">
    <property type="component" value="Unassembled WGS sequence"/>
</dbReference>
<keyword evidence="3" id="KW-1185">Reference proteome</keyword>
<reference evidence="2" key="1">
    <citation type="journal article" date="2010" name="Science">
        <title>Plasticity of animal genome architecture unmasked by rapid evolution of a pelagic tunicate.</title>
        <authorList>
            <person name="Denoeud F."/>
            <person name="Henriet S."/>
            <person name="Mungpakdee S."/>
            <person name="Aury J.M."/>
            <person name="Da Silva C."/>
            <person name="Brinkmann H."/>
            <person name="Mikhaleva J."/>
            <person name="Olsen L.C."/>
            <person name="Jubin C."/>
            <person name="Canestro C."/>
            <person name="Bouquet J.M."/>
            <person name="Danks G."/>
            <person name="Poulain J."/>
            <person name="Campsteijn C."/>
            <person name="Adamski M."/>
            <person name="Cross I."/>
            <person name="Yadetie F."/>
            <person name="Muffato M."/>
            <person name="Louis A."/>
            <person name="Butcher S."/>
            <person name="Tsagkogeorga G."/>
            <person name="Konrad A."/>
            <person name="Singh S."/>
            <person name="Jensen M.F."/>
            <person name="Cong E.H."/>
            <person name="Eikeseth-Otteraa H."/>
            <person name="Noel B."/>
            <person name="Anthouard V."/>
            <person name="Porcel B.M."/>
            <person name="Kachouri-Lafond R."/>
            <person name="Nishino A."/>
            <person name="Ugolini M."/>
            <person name="Chourrout P."/>
            <person name="Nishida H."/>
            <person name="Aasland R."/>
            <person name="Huzurbazar S."/>
            <person name="Westhof E."/>
            <person name="Delsuc F."/>
            <person name="Lehrach H."/>
            <person name="Reinhardt R."/>
            <person name="Weissenbach J."/>
            <person name="Roy S.W."/>
            <person name="Artiguenave F."/>
            <person name="Postlethwait J.H."/>
            <person name="Manak J.R."/>
            <person name="Thompson E.M."/>
            <person name="Jaillon O."/>
            <person name="Du Pasquier L."/>
            <person name="Boudinot P."/>
            <person name="Liberles D.A."/>
            <person name="Volff J.N."/>
            <person name="Philippe H."/>
            <person name="Lenhard B."/>
            <person name="Roest Crollius H."/>
            <person name="Wincker P."/>
            <person name="Chourrout D."/>
        </authorList>
    </citation>
    <scope>NUCLEOTIDE SEQUENCE [LARGE SCALE GENOMIC DNA]</scope>
</reference>
<keyword evidence="1" id="KW-0732">Signal</keyword>
<dbReference type="InParanoid" id="E4XDV4"/>
<evidence type="ECO:0000313" key="3">
    <source>
        <dbReference type="Proteomes" id="UP000001307"/>
    </source>
</evidence>